<reference evidence="1" key="1">
    <citation type="journal article" date="2023" name="Microbiome">
        <title>Phages are unrecognized players in the ecology of the oral pathogen Porphyromonas gingivalis.</title>
        <authorList>
            <person name="Matrishin C.B."/>
            <person name="Haase E.M."/>
            <person name="Dewhirst F.E."/>
            <person name="Mark Welch J.L."/>
            <person name="Miranda-Sanchez F."/>
            <person name="Chen T."/>
            <person name="MacFarland D.C."/>
            <person name="Kauffman K.M."/>
        </authorList>
    </citation>
    <scope>NUCLEOTIDE SEQUENCE</scope>
</reference>
<dbReference type="EMBL" id="BK068113">
    <property type="protein sequence ID" value="DBA56392.1"/>
    <property type="molecule type" value="Genomic_DNA"/>
</dbReference>
<organism evidence="1">
    <name type="scientific">Porphyromonas phage phage032a_KCOM2801</name>
    <dbReference type="NCBI Taxonomy" id="3154122"/>
    <lineage>
        <taxon>Viruses</taxon>
        <taxon>Duplodnaviria</taxon>
        <taxon>Heunggongvirae</taxon>
        <taxon>Uroviricota</taxon>
        <taxon>Caudoviricetes</taxon>
        <taxon>Nixviridae</taxon>
        <taxon>Nixvirus</taxon>
        <taxon>Nixvirus pging00X</taxon>
    </lineage>
</organism>
<evidence type="ECO:0000313" key="1">
    <source>
        <dbReference type="EMBL" id="DBA56392.1"/>
    </source>
</evidence>
<protein>
    <submittedName>
        <fullName evidence="1">Uncharacterized protein</fullName>
    </submittedName>
</protein>
<sequence length="340" mass="37299">MQSEKLNIPDSVAHLSEAQSLMLESHDSTLITHNEEINTLKQNFGVHQPSILVSTESQYLQVLSEIRIAALAKNGQVCSTLRLTDATLPLILPCPQALCDRDITVMKMCTPPNYCANNSDVIYIQSPQPHTRLGIMTPGSNPFDNFVYRSNPSPALNITGCKAFKLSPETSGSFTALRGIDCSECFALSFRSVTDNNKFYWQFMGVSSFFAYVSPADARRWESGIQQVMGLSNWTPKFNAYVIPRTFITSAYFTVTDAMGSIVWAGTSGRNSMTVPTTLPEGFRFEVQNNSTYTLIVSGTAISGGIKSIPPRSICGVKKVAGTLIIWIMLESLDTSTGKK</sequence>
<accession>A0AAT9JMW5</accession>
<name>A0AAT9JMW5_9CAUD</name>
<reference evidence="1" key="2">
    <citation type="submission" date="2024-05" db="EMBL/GenBank/DDBJ databases">
        <authorList>
            <person name="Matrishin C.B."/>
            <person name="Kauffman K.M."/>
        </authorList>
    </citation>
    <scope>NUCLEOTIDE SEQUENCE</scope>
</reference>
<proteinExistence type="predicted"/>